<organism evidence="1 2">
    <name type="scientific">Cetraspora pellucida</name>
    <dbReference type="NCBI Taxonomy" id="1433469"/>
    <lineage>
        <taxon>Eukaryota</taxon>
        <taxon>Fungi</taxon>
        <taxon>Fungi incertae sedis</taxon>
        <taxon>Mucoromycota</taxon>
        <taxon>Glomeromycotina</taxon>
        <taxon>Glomeromycetes</taxon>
        <taxon>Diversisporales</taxon>
        <taxon>Gigasporaceae</taxon>
        <taxon>Cetraspora</taxon>
    </lineage>
</organism>
<comment type="caution">
    <text evidence="1">The sequence shown here is derived from an EMBL/GenBank/DDBJ whole genome shotgun (WGS) entry which is preliminary data.</text>
</comment>
<evidence type="ECO:0000313" key="1">
    <source>
        <dbReference type="EMBL" id="CAG8481224.1"/>
    </source>
</evidence>
<sequence length="253" mass="27338">MFVSFVRSLSRRGTHVPVFRFSTYSALRNNASEKESKSDISNYENILTESHDKVGLITLNRPKALNALSSNLFHEVNDALKKFDDDSSIGAIVITGNERVFSAGADIKEMADKTFSKSYVTNFLGHWGEINNIKKPVIAAVNGFALGGGCELAMSCDIIYAGETAKFGQPEIKLGLIPGAGGTQRLTRVVGKSKAMEMVLSGRTFTAIEAEQWGLVSKVFPVGEVLEKSIELGQELAGFSQPVIQAAKESVNA</sequence>
<name>A0ACA9KMN6_9GLOM</name>
<gene>
    <name evidence="1" type="ORF">SPELUC_LOCUS2137</name>
</gene>
<protein>
    <submittedName>
        <fullName evidence="1">5250_t:CDS:1</fullName>
    </submittedName>
</protein>
<accession>A0ACA9KMN6</accession>
<reference evidence="1" key="1">
    <citation type="submission" date="2021-06" db="EMBL/GenBank/DDBJ databases">
        <authorList>
            <person name="Kallberg Y."/>
            <person name="Tangrot J."/>
            <person name="Rosling A."/>
        </authorList>
    </citation>
    <scope>NUCLEOTIDE SEQUENCE</scope>
    <source>
        <strain evidence="1">28 12/20/2015</strain>
    </source>
</reference>
<feature type="non-terminal residue" evidence="1">
    <location>
        <position position="253"/>
    </location>
</feature>
<proteinExistence type="predicted"/>
<dbReference type="Proteomes" id="UP000789366">
    <property type="component" value="Unassembled WGS sequence"/>
</dbReference>
<dbReference type="EMBL" id="CAJVPW010001328">
    <property type="protein sequence ID" value="CAG8481224.1"/>
    <property type="molecule type" value="Genomic_DNA"/>
</dbReference>
<keyword evidence="2" id="KW-1185">Reference proteome</keyword>
<evidence type="ECO:0000313" key="2">
    <source>
        <dbReference type="Proteomes" id="UP000789366"/>
    </source>
</evidence>